<dbReference type="PROSITE" id="PS50216">
    <property type="entry name" value="DHHC"/>
    <property type="match status" value="1"/>
</dbReference>
<proteinExistence type="inferred from homology"/>
<dbReference type="Pfam" id="PF01529">
    <property type="entry name" value="DHHC"/>
    <property type="match status" value="1"/>
</dbReference>
<evidence type="ECO:0000259" key="9">
    <source>
        <dbReference type="Pfam" id="PF01529"/>
    </source>
</evidence>
<dbReference type="GO" id="GO:0016020">
    <property type="term" value="C:membrane"/>
    <property type="evidence" value="ECO:0007669"/>
    <property type="project" value="UniProtKB-SubCell"/>
</dbReference>
<reference evidence="10" key="1">
    <citation type="submission" date="2021-01" db="EMBL/GenBank/DDBJ databases">
        <authorList>
            <person name="Corre E."/>
            <person name="Pelletier E."/>
            <person name="Niang G."/>
            <person name="Scheremetjew M."/>
            <person name="Finn R."/>
            <person name="Kale V."/>
            <person name="Holt S."/>
            <person name="Cochrane G."/>
            <person name="Meng A."/>
            <person name="Brown T."/>
            <person name="Cohen L."/>
        </authorList>
    </citation>
    <scope>NUCLEOTIDE SEQUENCE</scope>
    <source>
        <strain evidence="10">CCMP325</strain>
    </source>
</reference>
<keyword evidence="5 7" id="KW-0472">Membrane</keyword>
<dbReference type="EMBL" id="HBEO01008990">
    <property type="protein sequence ID" value="CAD8476336.1"/>
    <property type="molecule type" value="Transcribed_RNA"/>
</dbReference>
<dbReference type="InterPro" id="IPR039859">
    <property type="entry name" value="PFA4/ZDH16/20/ERF2-like"/>
</dbReference>
<dbReference type="GO" id="GO:0005794">
    <property type="term" value="C:Golgi apparatus"/>
    <property type="evidence" value="ECO:0007669"/>
    <property type="project" value="TreeGrafter"/>
</dbReference>
<comment type="subcellular location">
    <subcellularLocation>
        <location evidence="1">Membrane</location>
        <topology evidence="1">Multi-pass membrane protein</topology>
    </subcellularLocation>
</comment>
<dbReference type="GO" id="GO:0005783">
    <property type="term" value="C:endoplasmic reticulum"/>
    <property type="evidence" value="ECO:0007669"/>
    <property type="project" value="TreeGrafter"/>
</dbReference>
<evidence type="ECO:0000256" key="2">
    <source>
        <dbReference type="ARBA" id="ARBA00022679"/>
    </source>
</evidence>
<dbReference type="PANTHER" id="PTHR22883">
    <property type="entry name" value="ZINC FINGER DHHC DOMAIN CONTAINING PROTEIN"/>
    <property type="match status" value="1"/>
</dbReference>
<evidence type="ECO:0000313" key="10">
    <source>
        <dbReference type="EMBL" id="CAD8476336.1"/>
    </source>
</evidence>
<dbReference type="GO" id="GO:0006612">
    <property type="term" value="P:protein targeting to membrane"/>
    <property type="evidence" value="ECO:0007669"/>
    <property type="project" value="TreeGrafter"/>
</dbReference>
<protein>
    <recommendedName>
        <fullName evidence="7">Palmitoyltransferase</fullName>
        <ecNumber evidence="7">2.3.1.225</ecNumber>
    </recommendedName>
</protein>
<feature type="transmembrane region" description="Helical" evidence="7">
    <location>
        <begin position="63"/>
        <end position="82"/>
    </location>
</feature>
<accession>A0A7S0E741</accession>
<keyword evidence="3 7" id="KW-0812">Transmembrane</keyword>
<comment type="domain">
    <text evidence="7">The DHHC domain is required for palmitoyltransferase activity.</text>
</comment>
<comment type="catalytic activity">
    <reaction evidence="7">
        <text>L-cysteinyl-[protein] + hexadecanoyl-CoA = S-hexadecanoyl-L-cysteinyl-[protein] + CoA</text>
        <dbReference type="Rhea" id="RHEA:36683"/>
        <dbReference type="Rhea" id="RHEA-COMP:10131"/>
        <dbReference type="Rhea" id="RHEA-COMP:11032"/>
        <dbReference type="ChEBI" id="CHEBI:29950"/>
        <dbReference type="ChEBI" id="CHEBI:57287"/>
        <dbReference type="ChEBI" id="CHEBI:57379"/>
        <dbReference type="ChEBI" id="CHEBI:74151"/>
        <dbReference type="EC" id="2.3.1.225"/>
    </reaction>
</comment>
<evidence type="ECO:0000256" key="7">
    <source>
        <dbReference type="RuleBase" id="RU079119"/>
    </source>
</evidence>
<keyword evidence="6 7" id="KW-0012">Acyltransferase</keyword>
<dbReference type="AlphaFoldDB" id="A0A7S0E741"/>
<keyword evidence="2 7" id="KW-0808">Transferase</keyword>
<name>A0A7S0E741_9CRYP</name>
<sequence length="388" mass="44923">MECCEHGPLGKLLNLLTSFLDFWTSERFLKILEKVLGRSCVNRVTAFQDYVCFQRNPILPAMYVVLVAVGFTVFVSFAFPYLPYHAEKEWGISFYHKVNAFLIVGGCLLVFWANLAVDPGVITSKNLEREKKRFEYDGILYHEKECYTCKFVRPARAKHCSICDRCVGRFDHHCPWINNCVGSNNNRLFLAFLASHVFLCGYGGILLFYILVAIVKKENLYNLHVQDRVTGEISPVTHEIVLKWILHEHAPLVGLCIALSMIAVVLAGFTSYHLFLVYFNTTTNETFKWKDLRRDIKRREKRKERAEQEKKAQQTGEGAERKEKENKEKEKVEATVVQQNARPRDTLQLSQVVNVYDRGGFANFVEVLFPEHALRQKLNKESRKTKKQ</sequence>
<gene>
    <name evidence="10" type="ORF">HPHI1048_LOCUS6275</name>
</gene>
<dbReference type="GO" id="GO:0019706">
    <property type="term" value="F:protein-cysteine S-palmitoyltransferase activity"/>
    <property type="evidence" value="ECO:0007669"/>
    <property type="project" value="UniProtKB-EC"/>
</dbReference>
<evidence type="ECO:0000256" key="5">
    <source>
        <dbReference type="ARBA" id="ARBA00023136"/>
    </source>
</evidence>
<feature type="transmembrane region" description="Helical" evidence="7">
    <location>
        <begin position="252"/>
        <end position="279"/>
    </location>
</feature>
<feature type="region of interest" description="Disordered" evidence="8">
    <location>
        <begin position="300"/>
        <end position="338"/>
    </location>
</feature>
<dbReference type="EC" id="2.3.1.225" evidence="7"/>
<feature type="compositionally biased region" description="Basic and acidic residues" evidence="8">
    <location>
        <begin position="300"/>
        <end position="333"/>
    </location>
</feature>
<evidence type="ECO:0000256" key="8">
    <source>
        <dbReference type="SAM" id="MobiDB-lite"/>
    </source>
</evidence>
<organism evidence="10">
    <name type="scientific">Hanusia phi</name>
    <dbReference type="NCBI Taxonomy" id="3032"/>
    <lineage>
        <taxon>Eukaryota</taxon>
        <taxon>Cryptophyceae</taxon>
        <taxon>Pyrenomonadales</taxon>
        <taxon>Geminigeraceae</taxon>
        <taxon>Hanusia</taxon>
    </lineage>
</organism>
<evidence type="ECO:0000256" key="6">
    <source>
        <dbReference type="ARBA" id="ARBA00023315"/>
    </source>
</evidence>
<dbReference type="PANTHER" id="PTHR22883:SF286">
    <property type="entry name" value="PROTEIN S-ACYLTRANSFERASE 17-RELATED"/>
    <property type="match status" value="1"/>
</dbReference>
<feature type="transmembrane region" description="Helical" evidence="7">
    <location>
        <begin position="94"/>
        <end position="117"/>
    </location>
</feature>
<evidence type="ECO:0000256" key="1">
    <source>
        <dbReference type="ARBA" id="ARBA00004141"/>
    </source>
</evidence>
<evidence type="ECO:0000256" key="3">
    <source>
        <dbReference type="ARBA" id="ARBA00022692"/>
    </source>
</evidence>
<feature type="transmembrane region" description="Helical" evidence="7">
    <location>
        <begin position="188"/>
        <end position="215"/>
    </location>
</feature>
<comment type="similarity">
    <text evidence="7">Belongs to the DHHC palmitoyltransferase family.</text>
</comment>
<evidence type="ECO:0000256" key="4">
    <source>
        <dbReference type="ARBA" id="ARBA00022989"/>
    </source>
</evidence>
<dbReference type="InterPro" id="IPR001594">
    <property type="entry name" value="Palmitoyltrfase_DHHC"/>
</dbReference>
<keyword evidence="4 7" id="KW-1133">Transmembrane helix</keyword>
<feature type="domain" description="Palmitoyltransferase DHHC" evidence="9">
    <location>
        <begin position="142"/>
        <end position="290"/>
    </location>
</feature>